<comment type="caution">
    <text evidence="2">The sequence shown here is derived from an EMBL/GenBank/DDBJ whole genome shotgun (WGS) entry which is preliminary data.</text>
</comment>
<keyword evidence="1" id="KW-0812">Transmembrane</keyword>
<evidence type="ECO:0000256" key="1">
    <source>
        <dbReference type="SAM" id="Phobius"/>
    </source>
</evidence>
<dbReference type="EMBL" id="MHNL01000001">
    <property type="protein sequence ID" value="OGZ46190.1"/>
    <property type="molecule type" value="Genomic_DNA"/>
</dbReference>
<feature type="transmembrane region" description="Helical" evidence="1">
    <location>
        <begin position="38"/>
        <end position="60"/>
    </location>
</feature>
<accession>A0A1G2G886</accession>
<evidence type="ECO:0008006" key="4">
    <source>
        <dbReference type="Google" id="ProtNLM"/>
    </source>
</evidence>
<dbReference type="STRING" id="1802115.A2756_06320"/>
<keyword evidence="1" id="KW-0472">Membrane</keyword>
<sequence length="82" mass="9069">MLYIALFILGLFVLGYAAIAWAITYHIQTYAVKGDLSGFMLGIFVFLSAGLLLALVFFFLHVPWTSFGSLQSLEVFPLGAFQ</sequence>
<organism evidence="2 3">
    <name type="scientific">Candidatus Ryanbacteria bacterium RIFCSPHIGHO2_01_FULL_48_27</name>
    <dbReference type="NCBI Taxonomy" id="1802115"/>
    <lineage>
        <taxon>Bacteria</taxon>
        <taxon>Candidatus Ryaniibacteriota</taxon>
    </lineage>
</organism>
<gene>
    <name evidence="2" type="ORF">A2756_06320</name>
</gene>
<evidence type="ECO:0000313" key="2">
    <source>
        <dbReference type="EMBL" id="OGZ46190.1"/>
    </source>
</evidence>
<keyword evidence="1" id="KW-1133">Transmembrane helix</keyword>
<proteinExistence type="predicted"/>
<evidence type="ECO:0000313" key="3">
    <source>
        <dbReference type="Proteomes" id="UP000177785"/>
    </source>
</evidence>
<protein>
    <recommendedName>
        <fullName evidence="4">DUF5671 domain-containing protein</fullName>
    </recommendedName>
</protein>
<dbReference type="Proteomes" id="UP000177785">
    <property type="component" value="Unassembled WGS sequence"/>
</dbReference>
<reference evidence="2 3" key="1">
    <citation type="journal article" date="2016" name="Nat. Commun.">
        <title>Thousands of microbial genomes shed light on interconnected biogeochemical processes in an aquifer system.</title>
        <authorList>
            <person name="Anantharaman K."/>
            <person name="Brown C.T."/>
            <person name="Hug L.A."/>
            <person name="Sharon I."/>
            <person name="Castelle C.J."/>
            <person name="Probst A.J."/>
            <person name="Thomas B.C."/>
            <person name="Singh A."/>
            <person name="Wilkins M.J."/>
            <person name="Karaoz U."/>
            <person name="Brodie E.L."/>
            <person name="Williams K.H."/>
            <person name="Hubbard S.S."/>
            <person name="Banfield J.F."/>
        </authorList>
    </citation>
    <scope>NUCLEOTIDE SEQUENCE [LARGE SCALE GENOMIC DNA]</scope>
</reference>
<dbReference type="AlphaFoldDB" id="A0A1G2G886"/>
<name>A0A1G2G886_9BACT</name>